<dbReference type="SUPFAM" id="SSF51905">
    <property type="entry name" value="FAD/NAD(P)-binding domain"/>
    <property type="match status" value="1"/>
</dbReference>
<evidence type="ECO:0000259" key="3">
    <source>
        <dbReference type="Pfam" id="PF24864"/>
    </source>
</evidence>
<dbReference type="InterPro" id="IPR036188">
    <property type="entry name" value="FAD/NAD-bd_sf"/>
</dbReference>
<keyword evidence="1" id="KW-1133">Transmembrane helix</keyword>
<proteinExistence type="predicted"/>
<keyword evidence="5" id="KW-1185">Reference proteome</keyword>
<dbReference type="AlphaFoldDB" id="A0A8H6CDT8"/>
<dbReference type="InterPro" id="IPR056632">
    <property type="entry name" value="DUF7730"/>
</dbReference>
<reference evidence="4 5" key="1">
    <citation type="journal article" date="2020" name="Genomics">
        <title>Complete, high-quality genomes from long-read metagenomic sequencing of two wolf lichen thalli reveals enigmatic genome architecture.</title>
        <authorList>
            <person name="McKenzie S.K."/>
            <person name="Walston R.F."/>
            <person name="Allen J.L."/>
        </authorList>
    </citation>
    <scope>NUCLEOTIDE SEQUENCE [LARGE SCALE GENOMIC DNA]</scope>
    <source>
        <strain evidence="4">WasteWater1</strain>
    </source>
</reference>
<gene>
    <name evidence="4" type="ORF">HO133_002302</name>
</gene>
<evidence type="ECO:0008006" key="6">
    <source>
        <dbReference type="Google" id="ProtNLM"/>
    </source>
</evidence>
<evidence type="ECO:0000256" key="1">
    <source>
        <dbReference type="SAM" id="Phobius"/>
    </source>
</evidence>
<keyword evidence="1" id="KW-0812">Transmembrane</keyword>
<feature type="transmembrane region" description="Helical" evidence="1">
    <location>
        <begin position="523"/>
        <end position="540"/>
    </location>
</feature>
<dbReference type="RefSeq" id="XP_037150881.1">
    <property type="nucleotide sequence ID" value="XM_037293228.1"/>
</dbReference>
<feature type="transmembrane region" description="Helical" evidence="1">
    <location>
        <begin position="546"/>
        <end position="567"/>
    </location>
</feature>
<dbReference type="Proteomes" id="UP000593566">
    <property type="component" value="Unassembled WGS sequence"/>
</dbReference>
<accession>A0A8H6CDT8</accession>
<dbReference type="InterPro" id="IPR050464">
    <property type="entry name" value="Zeta_carotene_desat/Oxidored"/>
</dbReference>
<protein>
    <recommendedName>
        <fullName evidence="6">Amine oxidase domain-containing protein</fullName>
    </recommendedName>
</protein>
<dbReference type="PANTHER" id="PTHR42923:SF17">
    <property type="entry name" value="AMINE OXIDASE DOMAIN-CONTAINING PROTEIN"/>
    <property type="match status" value="1"/>
</dbReference>
<dbReference type="Pfam" id="PF01593">
    <property type="entry name" value="Amino_oxidase"/>
    <property type="match status" value="1"/>
</dbReference>
<comment type="caution">
    <text evidence="4">The sequence shown here is derived from an EMBL/GenBank/DDBJ whole genome shotgun (WGS) entry which is preliminary data.</text>
</comment>
<keyword evidence="1" id="KW-0472">Membrane</keyword>
<dbReference type="EMBL" id="JACCJB010000014">
    <property type="protein sequence ID" value="KAF6221446.1"/>
    <property type="molecule type" value="Genomic_DNA"/>
</dbReference>
<evidence type="ECO:0000313" key="5">
    <source>
        <dbReference type="Proteomes" id="UP000593566"/>
    </source>
</evidence>
<evidence type="ECO:0000259" key="2">
    <source>
        <dbReference type="Pfam" id="PF01593"/>
    </source>
</evidence>
<dbReference type="GeneID" id="59330715"/>
<sequence>MQEKKKVAIVGSGCTGIAALWALKSTNHEVHLYEAKDRLGGHTNTVPFRYEGKTVNVDTGFIVMNSATYPNFIAFLKEIRIPTSPTDMTFGVSRDQGLFEWSGTSLSAVFAQKSNFFRPRMWQMIFDIVRFNQFALDLLSEEDESEVDISGANGSAKHVGKPARQQSIGEYLDQEDYSEAFRNDYLIPMTASVWSTSPDKASLEFPAITLVRFMWNHHLLTAVAARPTWMTIIGGSKQYIDAVMRDFPEDHIHLNTGIQSLSFSENKQLAIHRTDGKREDFDHVILATHGDQAMDIIRNIATPQETEIMSGFKTSKNTAVLHSDRSLMPKRYVAWSSWNYITTSPSPNTAPSVCLTYWMNLLQHIPSLYGMVLVTLNPLHPPKSAQGSWTYHHPLYNAAAIRSQKLLPRIQNTRGISYAGAWTKYGFHEDGFSSGLKIALEHLGAKLPFEFVDSTFSRGRRPVLGMGASFGASEGYEERWGQEDPITRTWHPTIDFQHTLFAHNLPHTFHLLLDHTLGNMGSMVWQLVCFLLGLLGYWIAASERLLPLYLFAILARIFVLFRLFSLLEWPKKLQLLRFLFWRLGIYVYKTAKFIILSLLLLLLESPESLQHCLIGANRTLHRPLPSTSRLLLLSPELRQRIWTMLLEEFDCVHVREVAPRIYTSYVERLRLYMDINPEYSTMWFSTEPCPRSLQLQIAFIQSCRQIDNEAGYDLFSNTTFYFTEAKALVSWIRSLTPAHKCDVRNMKIKMPNDFFNHSGITDSSLTRDAVQVRFAMEKLSGLRSLNIWFWTNHWLHTTKHEARGVYELVRNVKVSEVLIVQLAEETHVRSQEANWTEVGWPADSQEEFAYAVWARIHDPGSELQLLVPVEQGSQAKFVLKVKEYES</sequence>
<organism evidence="4 5">
    <name type="scientific">Letharia lupina</name>
    <dbReference type="NCBI Taxonomy" id="560253"/>
    <lineage>
        <taxon>Eukaryota</taxon>
        <taxon>Fungi</taxon>
        <taxon>Dikarya</taxon>
        <taxon>Ascomycota</taxon>
        <taxon>Pezizomycotina</taxon>
        <taxon>Lecanoromycetes</taxon>
        <taxon>OSLEUM clade</taxon>
        <taxon>Lecanoromycetidae</taxon>
        <taxon>Lecanorales</taxon>
        <taxon>Lecanorineae</taxon>
        <taxon>Parmeliaceae</taxon>
        <taxon>Letharia</taxon>
    </lineage>
</organism>
<feature type="domain" description="Amine oxidase" evidence="2">
    <location>
        <begin position="15"/>
        <end position="437"/>
    </location>
</feature>
<feature type="domain" description="DUF7730" evidence="3">
    <location>
        <begin position="628"/>
        <end position="823"/>
    </location>
</feature>
<dbReference type="PANTHER" id="PTHR42923">
    <property type="entry name" value="PROTOPORPHYRINOGEN OXIDASE"/>
    <property type="match status" value="1"/>
</dbReference>
<dbReference type="Pfam" id="PF24864">
    <property type="entry name" value="DUF7730"/>
    <property type="match status" value="1"/>
</dbReference>
<dbReference type="Gene3D" id="1.10.405.10">
    <property type="entry name" value="Guanine Nucleotide Dissociation Inhibitor, domain 1"/>
    <property type="match status" value="1"/>
</dbReference>
<dbReference type="Gene3D" id="3.90.660.10">
    <property type="match status" value="1"/>
</dbReference>
<dbReference type="InterPro" id="IPR002937">
    <property type="entry name" value="Amino_oxidase"/>
</dbReference>
<name>A0A8H6CDT8_9LECA</name>
<dbReference type="GO" id="GO:0016491">
    <property type="term" value="F:oxidoreductase activity"/>
    <property type="evidence" value="ECO:0007669"/>
    <property type="project" value="InterPro"/>
</dbReference>
<dbReference type="Gene3D" id="3.50.50.60">
    <property type="entry name" value="FAD/NAD(P)-binding domain"/>
    <property type="match status" value="1"/>
</dbReference>
<evidence type="ECO:0000313" key="4">
    <source>
        <dbReference type="EMBL" id="KAF6221446.1"/>
    </source>
</evidence>